<proteinExistence type="predicted"/>
<dbReference type="InterPro" id="IPR036583">
    <property type="entry name" value="23S_rRNA_IVS_sf"/>
</dbReference>
<protein>
    <submittedName>
        <fullName evidence="1">Four helix bundle protein</fullName>
    </submittedName>
</protein>
<name>A0A953HR46_9BACT</name>
<gene>
    <name evidence="1" type="ORF">KUV50_01825</name>
</gene>
<dbReference type="EMBL" id="JAHVHU010000002">
    <property type="protein sequence ID" value="MBY5956855.1"/>
    <property type="molecule type" value="Genomic_DNA"/>
</dbReference>
<dbReference type="PANTHER" id="PTHR38471:SF2">
    <property type="entry name" value="FOUR HELIX BUNDLE PROTEIN"/>
    <property type="match status" value="1"/>
</dbReference>
<evidence type="ECO:0000313" key="2">
    <source>
        <dbReference type="Proteomes" id="UP000753961"/>
    </source>
</evidence>
<dbReference type="NCBIfam" id="TIGR02436">
    <property type="entry name" value="four helix bundle protein"/>
    <property type="match status" value="1"/>
</dbReference>
<sequence length="82" mass="9554">MSHVFAKNIVHLYLFMKSQNEYVLSRQLLKSDTSFGANIEEAQGAQSKRDFIAKMQISERSKRNKVLAPALQEYRIFRKCKS</sequence>
<dbReference type="InterPro" id="IPR012657">
    <property type="entry name" value="23S_rRNA-intervening_sequence"/>
</dbReference>
<dbReference type="Pfam" id="PF05635">
    <property type="entry name" value="23S_rRNA_IVP"/>
    <property type="match status" value="1"/>
</dbReference>
<keyword evidence="2" id="KW-1185">Reference proteome</keyword>
<dbReference type="PANTHER" id="PTHR38471">
    <property type="entry name" value="FOUR HELIX BUNDLE PROTEIN"/>
    <property type="match status" value="1"/>
</dbReference>
<dbReference type="Proteomes" id="UP000753961">
    <property type="component" value="Unassembled WGS sequence"/>
</dbReference>
<dbReference type="Gene3D" id="1.20.1440.60">
    <property type="entry name" value="23S rRNA-intervening sequence"/>
    <property type="match status" value="1"/>
</dbReference>
<evidence type="ECO:0000313" key="1">
    <source>
        <dbReference type="EMBL" id="MBY5956855.1"/>
    </source>
</evidence>
<dbReference type="AlphaFoldDB" id="A0A953HR46"/>
<comment type="caution">
    <text evidence="1">The sequence shown here is derived from an EMBL/GenBank/DDBJ whole genome shotgun (WGS) entry which is preliminary data.</text>
</comment>
<organism evidence="1 2">
    <name type="scientific">Membranihabitans marinus</name>
    <dbReference type="NCBI Taxonomy" id="1227546"/>
    <lineage>
        <taxon>Bacteria</taxon>
        <taxon>Pseudomonadati</taxon>
        <taxon>Bacteroidota</taxon>
        <taxon>Saprospiria</taxon>
        <taxon>Saprospirales</taxon>
        <taxon>Saprospiraceae</taxon>
        <taxon>Membranihabitans</taxon>
    </lineage>
</organism>
<accession>A0A953HR46</accession>
<reference evidence="1" key="1">
    <citation type="submission" date="2021-06" db="EMBL/GenBank/DDBJ databases">
        <title>44 bacteria genomes isolated from Dapeng, Shenzhen.</title>
        <authorList>
            <person name="Zheng W."/>
            <person name="Yu S."/>
            <person name="Huang Y."/>
        </authorList>
    </citation>
    <scope>NUCLEOTIDE SEQUENCE</scope>
    <source>
        <strain evidence="1">DP5N28-2</strain>
    </source>
</reference>
<dbReference type="SUPFAM" id="SSF158446">
    <property type="entry name" value="IVS-encoded protein-like"/>
    <property type="match status" value="1"/>
</dbReference>